<dbReference type="HOGENOM" id="CLU_026673_29_3_1"/>
<dbReference type="Pfam" id="PF16884">
    <property type="entry name" value="ADH_N_2"/>
    <property type="match status" value="1"/>
</dbReference>
<keyword evidence="2" id="KW-1133">Transmembrane helix</keyword>
<keyword evidence="2" id="KW-0472">Membrane</keyword>
<organism evidence="5 6">
    <name type="scientific">Emiliania huxleyi (strain CCMP1516)</name>
    <dbReference type="NCBI Taxonomy" id="280463"/>
    <lineage>
        <taxon>Eukaryota</taxon>
        <taxon>Haptista</taxon>
        <taxon>Haptophyta</taxon>
        <taxon>Prymnesiophyceae</taxon>
        <taxon>Isochrysidales</taxon>
        <taxon>Noelaerhabdaceae</taxon>
        <taxon>Emiliania</taxon>
    </lineage>
</organism>
<dbReference type="EnsemblProtists" id="EOD08580">
    <property type="protein sequence ID" value="EOD08580"/>
    <property type="gene ID" value="EMIHUDRAFT_217293"/>
</dbReference>
<dbReference type="InterPro" id="IPR011032">
    <property type="entry name" value="GroES-like_sf"/>
</dbReference>
<evidence type="ECO:0000259" key="4">
    <source>
        <dbReference type="Pfam" id="PF16884"/>
    </source>
</evidence>
<evidence type="ECO:0000256" key="1">
    <source>
        <dbReference type="ARBA" id="ARBA00023002"/>
    </source>
</evidence>
<name>A0A0D3IBE5_EMIH1</name>
<keyword evidence="6" id="KW-1185">Reference proteome</keyword>
<dbReference type="SUPFAM" id="SSF50129">
    <property type="entry name" value="GroES-like"/>
    <property type="match status" value="1"/>
</dbReference>
<evidence type="ECO:0000313" key="6">
    <source>
        <dbReference type="Proteomes" id="UP000013827"/>
    </source>
</evidence>
<evidence type="ECO:0000256" key="2">
    <source>
        <dbReference type="SAM" id="Phobius"/>
    </source>
</evidence>
<dbReference type="PANTHER" id="PTHR43205">
    <property type="entry name" value="PROSTAGLANDIN REDUCTASE"/>
    <property type="match status" value="1"/>
</dbReference>
<keyword evidence="2" id="KW-0812">Transmembrane</keyword>
<proteinExistence type="predicted"/>
<dbReference type="KEGG" id="ehx:EMIHUDRAFT_217293"/>
<evidence type="ECO:0000259" key="3">
    <source>
        <dbReference type="Pfam" id="PF00107"/>
    </source>
</evidence>
<dbReference type="Gene3D" id="3.90.180.10">
    <property type="entry name" value="Medium-chain alcohol dehydrogenases, catalytic domain"/>
    <property type="match status" value="2"/>
</dbReference>
<dbReference type="InterPro" id="IPR036291">
    <property type="entry name" value="NAD(P)-bd_dom_sf"/>
</dbReference>
<dbReference type="CDD" id="cd05288">
    <property type="entry name" value="PGDH"/>
    <property type="match status" value="1"/>
</dbReference>
<dbReference type="eggNOG" id="KOG1196">
    <property type="taxonomic scope" value="Eukaryota"/>
</dbReference>
<reference evidence="5" key="2">
    <citation type="submission" date="2024-10" db="UniProtKB">
        <authorList>
            <consortium name="EnsemblProtists"/>
        </authorList>
    </citation>
    <scope>IDENTIFICATION</scope>
</reference>
<dbReference type="AlphaFoldDB" id="A0A0D3IBE5"/>
<dbReference type="GeneID" id="17254752"/>
<dbReference type="RefSeq" id="XP_005761009.1">
    <property type="nucleotide sequence ID" value="XM_005760952.1"/>
</dbReference>
<dbReference type="InterPro" id="IPR045010">
    <property type="entry name" value="MDR_fam"/>
</dbReference>
<accession>A0A0D3IBE5</accession>
<dbReference type="OMA" id="ANRDQNV"/>
<protein>
    <recommendedName>
        <fullName evidence="7">Enoyl reductase (ER) domain-containing protein</fullName>
    </recommendedName>
</protein>
<keyword evidence="1" id="KW-0560">Oxidoreductase</keyword>
<dbReference type="InterPro" id="IPR013149">
    <property type="entry name" value="ADH-like_C"/>
</dbReference>
<sequence>MGNLVSSKQESPPPLPRVISSSSWELRARPNGLVSVDDFALQEQIEIDTELDEGEALVQVEMLSVDAFLRTMLDEKAYHGAISLGDTLPAVGYGRVIASASPKAKLGACTVAKLSAEQAAMLMPMISLPGVPPTAFLGILGITSGITAWVGVHAVARPPRRGETALVSGATGATGSVAAQLAKVAGEQLDELCPDGIDFYFDTVGGPLLDEVLKRLNRGGRVVICGASSQYNGNLNVGTVRGPSEYLKLAERGASMVGYNVLFYMHKLPFAILHLLWLRWRRKVERGIGGFGPAMVKMFTGGHIGKLLVEVAEGGEAAVSAVGATPTQAKAVKLA</sequence>
<dbReference type="Pfam" id="PF00107">
    <property type="entry name" value="ADH_zinc_N"/>
    <property type="match status" value="1"/>
</dbReference>
<dbReference type="GO" id="GO:0016628">
    <property type="term" value="F:oxidoreductase activity, acting on the CH-CH group of donors, NAD or NADP as acceptor"/>
    <property type="evidence" value="ECO:0007669"/>
    <property type="project" value="InterPro"/>
</dbReference>
<dbReference type="PANTHER" id="PTHR43205:SF42">
    <property type="entry name" value="ALCOHOL DEHYDROGENASE, ZINC-CONTAINING (AFU_ORTHOLOGUE AFUA_7G04530)"/>
    <property type="match status" value="1"/>
</dbReference>
<dbReference type="InterPro" id="IPR041694">
    <property type="entry name" value="ADH_N_2"/>
</dbReference>
<feature type="domain" description="Oxidoreductase N-terminal" evidence="4">
    <location>
        <begin position="23"/>
        <end position="120"/>
    </location>
</feature>
<reference evidence="6" key="1">
    <citation type="journal article" date="2013" name="Nature">
        <title>Pan genome of the phytoplankton Emiliania underpins its global distribution.</title>
        <authorList>
            <person name="Read B.A."/>
            <person name="Kegel J."/>
            <person name="Klute M.J."/>
            <person name="Kuo A."/>
            <person name="Lefebvre S.C."/>
            <person name="Maumus F."/>
            <person name="Mayer C."/>
            <person name="Miller J."/>
            <person name="Monier A."/>
            <person name="Salamov A."/>
            <person name="Young J."/>
            <person name="Aguilar M."/>
            <person name="Claverie J.M."/>
            <person name="Frickenhaus S."/>
            <person name="Gonzalez K."/>
            <person name="Herman E.K."/>
            <person name="Lin Y.C."/>
            <person name="Napier J."/>
            <person name="Ogata H."/>
            <person name="Sarno A.F."/>
            <person name="Shmutz J."/>
            <person name="Schroeder D."/>
            <person name="de Vargas C."/>
            <person name="Verret F."/>
            <person name="von Dassow P."/>
            <person name="Valentin K."/>
            <person name="Van de Peer Y."/>
            <person name="Wheeler G."/>
            <person name="Dacks J.B."/>
            <person name="Delwiche C.F."/>
            <person name="Dyhrman S.T."/>
            <person name="Glockner G."/>
            <person name="John U."/>
            <person name="Richards T."/>
            <person name="Worden A.Z."/>
            <person name="Zhang X."/>
            <person name="Grigoriev I.V."/>
            <person name="Allen A.E."/>
            <person name="Bidle K."/>
            <person name="Borodovsky M."/>
            <person name="Bowler C."/>
            <person name="Brownlee C."/>
            <person name="Cock J.M."/>
            <person name="Elias M."/>
            <person name="Gladyshev V.N."/>
            <person name="Groth M."/>
            <person name="Guda C."/>
            <person name="Hadaegh A."/>
            <person name="Iglesias-Rodriguez M.D."/>
            <person name="Jenkins J."/>
            <person name="Jones B.M."/>
            <person name="Lawson T."/>
            <person name="Leese F."/>
            <person name="Lindquist E."/>
            <person name="Lobanov A."/>
            <person name="Lomsadze A."/>
            <person name="Malik S.B."/>
            <person name="Marsh M.E."/>
            <person name="Mackinder L."/>
            <person name="Mock T."/>
            <person name="Mueller-Roeber B."/>
            <person name="Pagarete A."/>
            <person name="Parker M."/>
            <person name="Probert I."/>
            <person name="Quesneville H."/>
            <person name="Raines C."/>
            <person name="Rensing S.A."/>
            <person name="Riano-Pachon D.M."/>
            <person name="Richier S."/>
            <person name="Rokitta S."/>
            <person name="Shiraiwa Y."/>
            <person name="Soanes D.M."/>
            <person name="van der Giezen M."/>
            <person name="Wahlund T.M."/>
            <person name="Williams B."/>
            <person name="Wilson W."/>
            <person name="Wolfe G."/>
            <person name="Wurch L.L."/>
        </authorList>
    </citation>
    <scope>NUCLEOTIDE SEQUENCE</scope>
</reference>
<dbReference type="PaxDb" id="2903-EOD08580"/>
<evidence type="ECO:0008006" key="7">
    <source>
        <dbReference type="Google" id="ProtNLM"/>
    </source>
</evidence>
<feature type="transmembrane region" description="Helical" evidence="2">
    <location>
        <begin position="257"/>
        <end position="278"/>
    </location>
</feature>
<dbReference type="SUPFAM" id="SSF51735">
    <property type="entry name" value="NAD(P)-binding Rossmann-fold domains"/>
    <property type="match status" value="1"/>
</dbReference>
<dbReference type="Gene3D" id="3.40.50.720">
    <property type="entry name" value="NAD(P)-binding Rossmann-like Domain"/>
    <property type="match status" value="2"/>
</dbReference>
<feature type="domain" description="Alcohol dehydrogenase-like C-terminal" evidence="3">
    <location>
        <begin position="152"/>
        <end position="232"/>
    </location>
</feature>
<evidence type="ECO:0000313" key="5">
    <source>
        <dbReference type="EnsemblProtists" id="EOD08580"/>
    </source>
</evidence>
<dbReference type="Proteomes" id="UP000013827">
    <property type="component" value="Unassembled WGS sequence"/>
</dbReference>